<protein>
    <submittedName>
        <fullName evidence="1">Uncharacterized protein</fullName>
    </submittedName>
</protein>
<gene>
    <name evidence="1" type="ORF">IPOD504_LOCUS6513</name>
</gene>
<keyword evidence="2" id="KW-1185">Reference proteome</keyword>
<reference evidence="1" key="1">
    <citation type="submission" date="2022-03" db="EMBL/GenBank/DDBJ databases">
        <authorList>
            <person name="Martin H S."/>
        </authorList>
    </citation>
    <scope>NUCLEOTIDE SEQUENCE</scope>
</reference>
<evidence type="ECO:0000313" key="2">
    <source>
        <dbReference type="Proteomes" id="UP000837857"/>
    </source>
</evidence>
<organism evidence="1 2">
    <name type="scientific">Iphiclides podalirius</name>
    <name type="common">scarce swallowtail</name>
    <dbReference type="NCBI Taxonomy" id="110791"/>
    <lineage>
        <taxon>Eukaryota</taxon>
        <taxon>Metazoa</taxon>
        <taxon>Ecdysozoa</taxon>
        <taxon>Arthropoda</taxon>
        <taxon>Hexapoda</taxon>
        <taxon>Insecta</taxon>
        <taxon>Pterygota</taxon>
        <taxon>Neoptera</taxon>
        <taxon>Endopterygota</taxon>
        <taxon>Lepidoptera</taxon>
        <taxon>Glossata</taxon>
        <taxon>Ditrysia</taxon>
        <taxon>Papilionoidea</taxon>
        <taxon>Papilionidae</taxon>
        <taxon>Papilioninae</taxon>
        <taxon>Iphiclides</taxon>
    </lineage>
</organism>
<proteinExistence type="predicted"/>
<sequence length="163" mass="18706">MRSSRHDLERLIILAQIDGKRARGRAPARWSDAVEGAVGRNGLSMSRMIELVGDIMFVVTILSRRRREDKELYRVYPYLVPVNISDFKRFPSEGVELTGICLTKFTKYNFDKIVRVAEEYDAHVLLIRRVRTDWRWRAPGRASCRAAGTQGHAPRAANAYLTL</sequence>
<name>A0ABN8I6C0_9NEOP</name>
<feature type="non-terminal residue" evidence="1">
    <location>
        <position position="163"/>
    </location>
</feature>
<dbReference type="EMBL" id="OW152830">
    <property type="protein sequence ID" value="CAH2048957.1"/>
    <property type="molecule type" value="Genomic_DNA"/>
</dbReference>
<accession>A0ABN8I6C0</accession>
<dbReference type="Proteomes" id="UP000837857">
    <property type="component" value="Chromosome 18"/>
</dbReference>
<evidence type="ECO:0000313" key="1">
    <source>
        <dbReference type="EMBL" id="CAH2048957.1"/>
    </source>
</evidence>